<accession>A0A9D1FDY9</accession>
<comment type="caution">
    <text evidence="2">The sequence shown here is derived from an EMBL/GenBank/DDBJ whole genome shotgun (WGS) entry which is preliminary data.</text>
</comment>
<dbReference type="InterPro" id="IPR025480">
    <property type="entry name" value="DUF4330"/>
</dbReference>
<sequence>MIDEKGRLFGKVNIVDLIIVVIVLAAAAFIGMKLLGPESEIANTQKVRITMFCEETPDFVAAQLEEGAEAWDAANQVTLGTLKSWTLGESKSAVTDITGEVVEISRSGYNSVTLVCEGEGVVSDHGVTIGSTLYANGQSASVYFGDCKLFLDIADIEVIG</sequence>
<name>A0A9D1FDY9_9FIRM</name>
<evidence type="ECO:0000256" key="1">
    <source>
        <dbReference type="SAM" id="Phobius"/>
    </source>
</evidence>
<dbReference type="AlphaFoldDB" id="A0A9D1FDY9"/>
<evidence type="ECO:0000313" key="3">
    <source>
        <dbReference type="Proteomes" id="UP000824001"/>
    </source>
</evidence>
<keyword evidence="1" id="KW-1133">Transmembrane helix</keyword>
<keyword evidence="1" id="KW-0472">Membrane</keyword>
<organism evidence="2 3">
    <name type="scientific">Candidatus Scatomorpha merdipullorum</name>
    <dbReference type="NCBI Taxonomy" id="2840927"/>
    <lineage>
        <taxon>Bacteria</taxon>
        <taxon>Bacillati</taxon>
        <taxon>Bacillota</taxon>
        <taxon>Clostridia</taxon>
        <taxon>Eubacteriales</taxon>
        <taxon>Candidatus Scatomorpha</taxon>
    </lineage>
</organism>
<protein>
    <submittedName>
        <fullName evidence="2">DUF4330 domain-containing protein</fullName>
    </submittedName>
</protein>
<reference evidence="2" key="2">
    <citation type="journal article" date="2021" name="PeerJ">
        <title>Extensive microbial diversity within the chicken gut microbiome revealed by metagenomics and culture.</title>
        <authorList>
            <person name="Gilroy R."/>
            <person name="Ravi A."/>
            <person name="Getino M."/>
            <person name="Pursley I."/>
            <person name="Horton D.L."/>
            <person name="Alikhan N.F."/>
            <person name="Baker D."/>
            <person name="Gharbi K."/>
            <person name="Hall N."/>
            <person name="Watson M."/>
            <person name="Adriaenssens E.M."/>
            <person name="Foster-Nyarko E."/>
            <person name="Jarju S."/>
            <person name="Secka A."/>
            <person name="Antonio M."/>
            <person name="Oren A."/>
            <person name="Chaudhuri R.R."/>
            <person name="La Ragione R."/>
            <person name="Hildebrand F."/>
            <person name="Pallen M.J."/>
        </authorList>
    </citation>
    <scope>NUCLEOTIDE SEQUENCE</scope>
    <source>
        <strain evidence="2">ChiHjej10B9-9673</strain>
    </source>
</reference>
<reference evidence="2" key="1">
    <citation type="submission" date="2020-10" db="EMBL/GenBank/DDBJ databases">
        <authorList>
            <person name="Gilroy R."/>
        </authorList>
    </citation>
    <scope>NUCLEOTIDE SEQUENCE</scope>
    <source>
        <strain evidence="2">ChiHjej10B9-9673</strain>
    </source>
</reference>
<evidence type="ECO:0000313" key="2">
    <source>
        <dbReference type="EMBL" id="HIS66791.1"/>
    </source>
</evidence>
<keyword evidence="1" id="KW-0812">Transmembrane</keyword>
<dbReference type="EMBL" id="DVJK01000122">
    <property type="protein sequence ID" value="HIS66791.1"/>
    <property type="molecule type" value="Genomic_DNA"/>
</dbReference>
<dbReference type="Proteomes" id="UP000824001">
    <property type="component" value="Unassembled WGS sequence"/>
</dbReference>
<feature type="transmembrane region" description="Helical" evidence="1">
    <location>
        <begin position="12"/>
        <end position="35"/>
    </location>
</feature>
<proteinExistence type="predicted"/>
<dbReference type="Pfam" id="PF14221">
    <property type="entry name" value="DUF4330"/>
    <property type="match status" value="1"/>
</dbReference>
<gene>
    <name evidence="2" type="ORF">IAC18_04430</name>
</gene>